<proteinExistence type="predicted"/>
<dbReference type="RefSeq" id="WP_153332379.1">
    <property type="nucleotide sequence ID" value="NZ_JBQQLO010000255.1"/>
</dbReference>
<feature type="transmembrane region" description="Helical" evidence="1">
    <location>
        <begin position="181"/>
        <end position="199"/>
    </location>
</feature>
<organism evidence="4 8">
    <name type="scientific">Pseudomonas helleri</name>
    <dbReference type="NCBI Taxonomy" id="1608996"/>
    <lineage>
        <taxon>Bacteria</taxon>
        <taxon>Pseudomonadati</taxon>
        <taxon>Pseudomonadota</taxon>
        <taxon>Gammaproteobacteria</taxon>
        <taxon>Pseudomonadales</taxon>
        <taxon>Pseudomonadaceae</taxon>
        <taxon>Pseudomonas</taxon>
    </lineage>
</organism>
<reference evidence="6 7" key="1">
    <citation type="submission" date="2019-10" db="EMBL/GenBank/DDBJ databases">
        <title>Evaluation of single-gene subtyping targets for Pseudomonas.</title>
        <authorList>
            <person name="Reichler S.J."/>
            <person name="Orsi R.H."/>
            <person name="Wiedmann M."/>
            <person name="Martin N.H."/>
            <person name="Murphy S.I."/>
        </authorList>
    </citation>
    <scope>NUCLEOTIDE SEQUENCE [LARGE SCALE GENOMIC DNA]</scope>
    <source>
        <strain evidence="5 7">FSL R10-1876</strain>
        <strain evidence="4 8">FSL R10-2107</strain>
        <strain evidence="3 6">FSL R10-2932</strain>
    </source>
</reference>
<comment type="caution">
    <text evidence="4">The sequence shown here is derived from an EMBL/GenBank/DDBJ whole genome shotgun (WGS) entry which is preliminary data.</text>
</comment>
<feature type="domain" description="EamA" evidence="2">
    <location>
        <begin position="158"/>
        <end position="285"/>
    </location>
</feature>
<dbReference type="EMBL" id="WIWF01000131">
    <property type="protein sequence ID" value="MQT77147.1"/>
    <property type="molecule type" value="Genomic_DNA"/>
</dbReference>
<evidence type="ECO:0000313" key="6">
    <source>
        <dbReference type="Proteomes" id="UP000447574"/>
    </source>
</evidence>
<evidence type="ECO:0000313" key="5">
    <source>
        <dbReference type="EMBL" id="MQU44718.1"/>
    </source>
</evidence>
<dbReference type="GO" id="GO:0016020">
    <property type="term" value="C:membrane"/>
    <property type="evidence" value="ECO:0007669"/>
    <property type="project" value="InterPro"/>
</dbReference>
<dbReference type="AlphaFoldDB" id="A0A6A7ZA13"/>
<feature type="transmembrane region" description="Helical" evidence="1">
    <location>
        <begin position="153"/>
        <end position="169"/>
    </location>
</feature>
<feature type="transmembrane region" description="Helical" evidence="1">
    <location>
        <begin position="41"/>
        <end position="58"/>
    </location>
</feature>
<feature type="transmembrane region" description="Helical" evidence="1">
    <location>
        <begin position="79"/>
        <end position="98"/>
    </location>
</feature>
<dbReference type="InterPro" id="IPR037185">
    <property type="entry name" value="EmrE-like"/>
</dbReference>
<dbReference type="EMBL" id="WIVV01000111">
    <property type="protein sequence ID" value="MQU44718.1"/>
    <property type="molecule type" value="Genomic_DNA"/>
</dbReference>
<feature type="transmembrane region" description="Helical" evidence="1">
    <location>
        <begin position="129"/>
        <end position="147"/>
    </location>
</feature>
<keyword evidence="1" id="KW-0812">Transmembrane</keyword>
<accession>A0A6A7ZA13</accession>
<dbReference type="InterPro" id="IPR000620">
    <property type="entry name" value="EamA_dom"/>
</dbReference>
<dbReference type="Proteomes" id="UP000466863">
    <property type="component" value="Unassembled WGS sequence"/>
</dbReference>
<dbReference type="Proteomes" id="UP000447574">
    <property type="component" value="Unassembled WGS sequence"/>
</dbReference>
<keyword evidence="1" id="KW-0472">Membrane</keyword>
<evidence type="ECO:0000256" key="1">
    <source>
        <dbReference type="SAM" id="Phobius"/>
    </source>
</evidence>
<gene>
    <name evidence="5" type="ORF">GHO28_19725</name>
    <name evidence="4" type="ORF">GHO30_19910</name>
    <name evidence="3" type="ORF">GHO37_23045</name>
</gene>
<name>A0A6A7ZA13_9PSED</name>
<keyword evidence="1" id="KW-1133">Transmembrane helix</keyword>
<dbReference type="Pfam" id="PF00892">
    <property type="entry name" value="EamA"/>
    <property type="match status" value="2"/>
</dbReference>
<keyword evidence="8" id="KW-1185">Reference proteome</keyword>
<evidence type="ECO:0000259" key="2">
    <source>
        <dbReference type="Pfam" id="PF00892"/>
    </source>
</evidence>
<dbReference type="EMBL" id="WIVX01000119">
    <property type="protein sequence ID" value="MQU33619.1"/>
    <property type="molecule type" value="Genomic_DNA"/>
</dbReference>
<protein>
    <submittedName>
        <fullName evidence="4">EamA family transporter</fullName>
    </submittedName>
</protein>
<feature type="transmembrane region" description="Helical" evidence="1">
    <location>
        <begin position="271"/>
        <end position="290"/>
    </location>
</feature>
<evidence type="ECO:0000313" key="8">
    <source>
        <dbReference type="Proteomes" id="UP000470186"/>
    </source>
</evidence>
<sequence>MSYARAGAEAGLLAAIISNVLLGLSSLYWKALDEMSPFALLSYRVVFSTVSVTLILLARKELKCLLLEIKWKDISLHGAAAILVACNWGVFIWASIHSRVFESGLGYLIAPLFGIGLGLVFYKEFISVFKGVALFFVVLSVLFLILSVPGLDFRVYLSIGVTWGAYTWLKKMARLDPVSGLFVESLLLSVMVVALVLYSDGGMEVPVGLTVIDWSLLLSCGLVSLIPLALFAFAAKNLPLSVMGLLQFVLPLTQFCVAVIFYGQIISFEMLVAFSVIFLGMILVVLESPIKKFLRIKRRS</sequence>
<feature type="transmembrane region" description="Helical" evidence="1">
    <location>
        <begin position="12"/>
        <end position="29"/>
    </location>
</feature>
<evidence type="ECO:0000313" key="7">
    <source>
        <dbReference type="Proteomes" id="UP000466863"/>
    </source>
</evidence>
<feature type="domain" description="EamA" evidence="2">
    <location>
        <begin position="11"/>
        <end position="145"/>
    </location>
</feature>
<dbReference type="Proteomes" id="UP000470186">
    <property type="component" value="Unassembled WGS sequence"/>
</dbReference>
<evidence type="ECO:0000313" key="3">
    <source>
        <dbReference type="EMBL" id="MQT77147.1"/>
    </source>
</evidence>
<feature type="transmembrane region" description="Helical" evidence="1">
    <location>
        <begin position="245"/>
        <end position="265"/>
    </location>
</feature>
<feature type="transmembrane region" description="Helical" evidence="1">
    <location>
        <begin position="104"/>
        <end position="122"/>
    </location>
</feature>
<feature type="transmembrane region" description="Helical" evidence="1">
    <location>
        <begin position="211"/>
        <end position="233"/>
    </location>
</feature>
<evidence type="ECO:0000313" key="4">
    <source>
        <dbReference type="EMBL" id="MQU33619.1"/>
    </source>
</evidence>
<dbReference type="SUPFAM" id="SSF103481">
    <property type="entry name" value="Multidrug resistance efflux transporter EmrE"/>
    <property type="match status" value="1"/>
</dbReference>